<name>A0A6H1TVF8_9CYAN</name>
<dbReference type="EMBL" id="CP051167">
    <property type="protein sequence ID" value="QIZ70425.1"/>
    <property type="molecule type" value="Genomic_DNA"/>
</dbReference>
<dbReference type="RefSeq" id="WP_168568580.1">
    <property type="nucleotide sequence ID" value="NZ_CP051167.1"/>
</dbReference>
<dbReference type="InterPro" id="IPR011749">
    <property type="entry name" value="CHP02243"/>
</dbReference>
<dbReference type="NCBIfam" id="TIGR02243">
    <property type="entry name" value="putative baseplate assembly protein"/>
    <property type="match status" value="1"/>
</dbReference>
<sequence length="739" mass="82445">MEFDFLPNLPKSDLDDRQFQDLVDECILRIPRYCPEWTNYNPSDPGITLIELFAWLTDQMLLRFNQVPRRHYVAFLELLGVRLQAPNPAKTDITFYLSASLPESYTIPAGTQVATVRTETEAAIVFSTDRPLVMGTPSIRHLLGARTAETVPQVLRDRFVGTWTLRPDGEWEGQSLSLFEEQPEIGNCFYLVFDPDDPLEGNTIALCVKGEAATSTGIDPERPPRRWEAWNGLYWESILREENDDLTEGFSFSELTRKGGNPLSGADVILHLPKHWPVTHFVTYAGRWLRCVYTLPDGDRPGYIRSPRIVGLSTRSIGGTVEATQCSLVENEILGESNGQPGQTFQLQGTPVLPRDDRERILVTPPNGIPQLWEEVSDFSNSGAEDLHYTIDSLDGTVQFGPLIRSSGSLPSQTDFRRSLQGMPNQRPDGRHRGTQNNSASDRRAQFLERQYGAVPPRGSLIQMAAYRTGGGERGNVQQNTIRIVKTAVPYVASATNPRPARHGSNAETLEEAAMRVPRMLRTRDRAVTVEDFETLAIKGGQGAIARAMCLSPRNGEQGGIVRLVLVPHTNTDSIERGEGIDPERLLLTPEVQQQVLDYLDERRLLGVQVLCTQPEYVGVGVQTEVALEAEYKHPSAQQQILAEVQQALYRFLNPLTGGPEGTGWPFGRPLYSSDIVTLLQKITGVRYLGTVQLFELRHGDRGWVRSLPREPQIDPGPLGLICSWRNDRLRSGHAVGVI</sequence>
<dbReference type="KEGG" id="oxy:HCG48_07410"/>
<feature type="region of interest" description="Disordered" evidence="1">
    <location>
        <begin position="405"/>
        <end position="441"/>
    </location>
</feature>
<protein>
    <submittedName>
        <fullName evidence="2">Putative baseplate assembly protein</fullName>
    </submittedName>
</protein>
<accession>A0A6H1TVF8</accession>
<organism evidence="2 3">
    <name type="scientific">Oxynema aestuarii AP17</name>
    <dbReference type="NCBI Taxonomy" id="2064643"/>
    <lineage>
        <taxon>Bacteria</taxon>
        <taxon>Bacillati</taxon>
        <taxon>Cyanobacteriota</taxon>
        <taxon>Cyanophyceae</taxon>
        <taxon>Oscillatoriophycideae</taxon>
        <taxon>Oscillatoriales</taxon>
        <taxon>Oscillatoriaceae</taxon>
        <taxon>Oxynema</taxon>
        <taxon>Oxynema aestuarii</taxon>
    </lineage>
</organism>
<dbReference type="Proteomes" id="UP000500857">
    <property type="component" value="Chromosome"/>
</dbReference>
<keyword evidence="3" id="KW-1185">Reference proteome</keyword>
<evidence type="ECO:0000256" key="1">
    <source>
        <dbReference type="SAM" id="MobiDB-lite"/>
    </source>
</evidence>
<proteinExistence type="predicted"/>
<evidence type="ECO:0000313" key="3">
    <source>
        <dbReference type="Proteomes" id="UP000500857"/>
    </source>
</evidence>
<gene>
    <name evidence="2" type="ORF">HCG48_07410</name>
</gene>
<evidence type="ECO:0000313" key="2">
    <source>
        <dbReference type="EMBL" id="QIZ70425.1"/>
    </source>
</evidence>
<dbReference type="AlphaFoldDB" id="A0A6H1TVF8"/>
<reference evidence="2 3" key="1">
    <citation type="submission" date="2020-04" db="EMBL/GenBank/DDBJ databases">
        <authorList>
            <person name="Basu S."/>
            <person name="Maruthanayagam V."/>
            <person name="Chakraborty S."/>
            <person name="Pramanik A."/>
            <person name="Mukherjee J."/>
            <person name="Brink B."/>
        </authorList>
    </citation>
    <scope>NUCLEOTIDE SEQUENCE [LARGE SCALE GENOMIC DNA]</scope>
    <source>
        <strain evidence="2 3">AP17</strain>
    </source>
</reference>